<dbReference type="PANTHER" id="PTHR24058">
    <property type="entry name" value="DUAL SPECIFICITY PROTEIN KINASE"/>
    <property type="match status" value="1"/>
</dbReference>
<feature type="compositionally biased region" description="Acidic residues" evidence="9">
    <location>
        <begin position="376"/>
        <end position="386"/>
    </location>
</feature>
<dbReference type="FunFam" id="1.10.510.10:FF:000078">
    <property type="entry name" value="Serine/threonine-protein kinase PRP4 homolog"/>
    <property type="match status" value="1"/>
</dbReference>
<evidence type="ECO:0000313" key="11">
    <source>
        <dbReference type="EMBL" id="KAF2097085.1"/>
    </source>
</evidence>
<feature type="binding site" evidence="8">
    <location>
        <position position="468"/>
    </location>
    <ligand>
        <name>ATP</name>
        <dbReference type="ChEBI" id="CHEBI:30616"/>
    </ligand>
</feature>
<dbReference type="Gene3D" id="1.10.510.10">
    <property type="entry name" value="Transferase(Phosphotransferase) domain 1"/>
    <property type="match status" value="1"/>
</dbReference>
<evidence type="ECO:0000256" key="7">
    <source>
        <dbReference type="ARBA" id="ARBA00023596"/>
    </source>
</evidence>
<dbReference type="PROSITE" id="PS00108">
    <property type="entry name" value="PROTEIN_KINASE_ST"/>
    <property type="match status" value="1"/>
</dbReference>
<dbReference type="InterPro" id="IPR044092">
    <property type="entry name" value="STKc_PRP4"/>
</dbReference>
<feature type="compositionally biased region" description="Basic and acidic residues" evidence="9">
    <location>
        <begin position="360"/>
        <end position="374"/>
    </location>
</feature>
<dbReference type="GO" id="GO:0005524">
    <property type="term" value="F:ATP binding"/>
    <property type="evidence" value="ECO:0007669"/>
    <property type="project" value="UniProtKB-UniRule"/>
</dbReference>
<dbReference type="InterPro" id="IPR011009">
    <property type="entry name" value="Kinase-like_dom_sf"/>
</dbReference>
<sequence length="761" mass="87194">MSAQSESEGEIIETENEKATTARPAANGDIVDRNSRLKTPASNSSGASLDDRYVRYRSRSRSPYRSKSPRGEKRRRDDDYHAERDRRDTRRFKVHYEDTNSYGESRRQRVSYADIDRNVFERDKRSRTRSRSPHRHDRRADHRGRYDKPHRSDGRDKRDRDHWKRDGREDRHRKDQRASLRDGRAPVFIHPSQPTSMDVDEPAEEPPVLDEAALIEERRRRREAIKAKFKGQSTPLLVQALQLGSYNQSGSATPKTDTPTSRAERSVSPAVSSPRTPKPDSAPDSPTAFQVQKDEDLANHNQEVVIEIEAEGPSAADYDPTMDMQEDKAREDQRHQEDQAAATYDETKDEGHAILAQASPEKKETPEKAPKSDFDMFADDDDDDMFAPEPKSKPAAPASSKVIPISSDSIDGDLDLRDNWDDPDGYYRFNPRDALDGRYRPQMNLGRGMFSAVFRAEDVKSDKVVAIKIIRNNETMRKAGFKEIDILKKLAAADPDDKKHIIRLISSFEHKQHLCMVFENLSMNLREVLKKFGRDVGINLKAVRPYAQQMFLGLSLLKKCNILHADIKPDNILVNETRNVLKICDLGSAADASESEITPYLVSRFYRAPEIILGLEYGFPIDMWSIGCTLFELYTGKILFTGRTNNQMLKSIMECRGKFSSKMLSKAEFRHMHFDDRLELFRSVEKDKVTGKDVVRMFNFAKPTRDLKSRVLASSKGLLDADMRELNLFIDLLDRCLQLNPERRCTPNEALKHPFILRSKA</sequence>
<comment type="similarity">
    <text evidence="7">Belongs to the protein kinase superfamily. CMGC Ser/Thr protein kinase family.</text>
</comment>
<keyword evidence="6 8" id="KW-0067">ATP-binding</keyword>
<accession>A0A9P4I8Q3</accession>
<gene>
    <name evidence="11" type="ORF">NA57DRAFT_41214</name>
</gene>
<keyword evidence="5 11" id="KW-0418">Kinase</keyword>
<keyword evidence="12" id="KW-1185">Reference proteome</keyword>
<dbReference type="CDD" id="cd14135">
    <property type="entry name" value="STKc_PRP4"/>
    <property type="match status" value="1"/>
</dbReference>
<dbReference type="InterPro" id="IPR017441">
    <property type="entry name" value="Protein_kinase_ATP_BS"/>
</dbReference>
<feature type="compositionally biased region" description="Polar residues" evidence="9">
    <location>
        <begin position="245"/>
        <end position="261"/>
    </location>
</feature>
<keyword evidence="4 8" id="KW-0547">Nucleotide-binding</keyword>
<evidence type="ECO:0000256" key="3">
    <source>
        <dbReference type="ARBA" id="ARBA00022679"/>
    </source>
</evidence>
<dbReference type="Pfam" id="PF00069">
    <property type="entry name" value="Pkinase"/>
    <property type="match status" value="1"/>
</dbReference>
<keyword evidence="2" id="KW-0723">Serine/threonine-protein kinase</keyword>
<dbReference type="Proteomes" id="UP000799772">
    <property type="component" value="Unassembled WGS sequence"/>
</dbReference>
<dbReference type="PROSITE" id="PS50011">
    <property type="entry name" value="PROTEIN_KINASE_DOM"/>
    <property type="match status" value="1"/>
</dbReference>
<keyword evidence="3" id="KW-0808">Transferase</keyword>
<dbReference type="SUPFAM" id="SSF56112">
    <property type="entry name" value="Protein kinase-like (PK-like)"/>
    <property type="match status" value="1"/>
</dbReference>
<dbReference type="OrthoDB" id="9332038at2759"/>
<feature type="compositionally biased region" description="Low complexity" evidence="9">
    <location>
        <begin position="393"/>
        <end position="407"/>
    </location>
</feature>
<dbReference type="GO" id="GO:0004674">
    <property type="term" value="F:protein serine/threonine kinase activity"/>
    <property type="evidence" value="ECO:0007669"/>
    <property type="project" value="UniProtKB-KW"/>
</dbReference>
<comment type="caution">
    <text evidence="11">The sequence shown here is derived from an EMBL/GenBank/DDBJ whole genome shotgun (WGS) entry which is preliminary data.</text>
</comment>
<dbReference type="InterPro" id="IPR008271">
    <property type="entry name" value="Ser/Thr_kinase_AS"/>
</dbReference>
<dbReference type="Gene3D" id="3.30.200.20">
    <property type="entry name" value="Phosphorylase Kinase, domain 1"/>
    <property type="match status" value="1"/>
</dbReference>
<reference evidence="11" key="1">
    <citation type="journal article" date="2020" name="Stud. Mycol.">
        <title>101 Dothideomycetes genomes: a test case for predicting lifestyles and emergence of pathogens.</title>
        <authorList>
            <person name="Haridas S."/>
            <person name="Albert R."/>
            <person name="Binder M."/>
            <person name="Bloem J."/>
            <person name="Labutti K."/>
            <person name="Salamov A."/>
            <person name="Andreopoulos B."/>
            <person name="Baker S."/>
            <person name="Barry K."/>
            <person name="Bills G."/>
            <person name="Bluhm B."/>
            <person name="Cannon C."/>
            <person name="Castanera R."/>
            <person name="Culley D."/>
            <person name="Daum C."/>
            <person name="Ezra D."/>
            <person name="Gonzalez J."/>
            <person name="Henrissat B."/>
            <person name="Kuo A."/>
            <person name="Liang C."/>
            <person name="Lipzen A."/>
            <person name="Lutzoni F."/>
            <person name="Magnuson J."/>
            <person name="Mondo S."/>
            <person name="Nolan M."/>
            <person name="Ohm R."/>
            <person name="Pangilinan J."/>
            <person name="Park H.-J."/>
            <person name="Ramirez L."/>
            <person name="Alfaro M."/>
            <person name="Sun H."/>
            <person name="Tritt A."/>
            <person name="Yoshinaga Y."/>
            <person name="Zwiers L.-H."/>
            <person name="Turgeon B."/>
            <person name="Goodwin S."/>
            <person name="Spatafora J."/>
            <person name="Crous P."/>
            <person name="Grigoriev I."/>
        </authorList>
    </citation>
    <scope>NUCLEOTIDE SEQUENCE</scope>
    <source>
        <strain evidence="11">CBS 133067</strain>
    </source>
</reference>
<dbReference type="GO" id="GO:0045292">
    <property type="term" value="P:mRNA cis splicing, via spliceosome"/>
    <property type="evidence" value="ECO:0007669"/>
    <property type="project" value="InterPro"/>
</dbReference>
<evidence type="ECO:0000313" key="12">
    <source>
        <dbReference type="Proteomes" id="UP000799772"/>
    </source>
</evidence>
<dbReference type="AlphaFoldDB" id="A0A9P4I8Q3"/>
<evidence type="ECO:0000256" key="2">
    <source>
        <dbReference type="ARBA" id="ARBA00022527"/>
    </source>
</evidence>
<feature type="region of interest" description="Disordered" evidence="9">
    <location>
        <begin position="245"/>
        <end position="407"/>
    </location>
</feature>
<feature type="compositionally biased region" description="Basic and acidic residues" evidence="9">
    <location>
        <begin position="69"/>
        <end position="88"/>
    </location>
</feature>
<dbReference type="EMBL" id="ML978128">
    <property type="protein sequence ID" value="KAF2097085.1"/>
    <property type="molecule type" value="Genomic_DNA"/>
</dbReference>
<name>A0A9P4I8Q3_9PEZI</name>
<dbReference type="InterPro" id="IPR000719">
    <property type="entry name" value="Prot_kinase_dom"/>
</dbReference>
<evidence type="ECO:0000256" key="5">
    <source>
        <dbReference type="ARBA" id="ARBA00022777"/>
    </source>
</evidence>
<dbReference type="EC" id="2.7.11.1" evidence="1"/>
<evidence type="ECO:0000256" key="8">
    <source>
        <dbReference type="PROSITE-ProRule" id="PRU10141"/>
    </source>
</evidence>
<dbReference type="PROSITE" id="PS00107">
    <property type="entry name" value="PROTEIN_KINASE_ATP"/>
    <property type="match status" value="1"/>
</dbReference>
<dbReference type="PANTHER" id="PTHR24058:SF103">
    <property type="entry name" value="SERINE_THREONINE-PROTEIN KINASE PRP4 HOMOLOG"/>
    <property type="match status" value="1"/>
</dbReference>
<proteinExistence type="inferred from homology"/>
<dbReference type="SMART" id="SM00220">
    <property type="entry name" value="S_TKc"/>
    <property type="match status" value="1"/>
</dbReference>
<feature type="domain" description="Protein kinase" evidence="10">
    <location>
        <begin position="439"/>
        <end position="756"/>
    </location>
</feature>
<evidence type="ECO:0000256" key="1">
    <source>
        <dbReference type="ARBA" id="ARBA00012513"/>
    </source>
</evidence>
<evidence type="ECO:0000256" key="9">
    <source>
        <dbReference type="SAM" id="MobiDB-lite"/>
    </source>
</evidence>
<feature type="compositionally biased region" description="Basic residues" evidence="9">
    <location>
        <begin position="55"/>
        <end position="68"/>
    </location>
</feature>
<feature type="compositionally biased region" description="Basic and acidic residues" evidence="9">
    <location>
        <begin position="325"/>
        <end position="338"/>
    </location>
</feature>
<feature type="compositionally biased region" description="Basic residues" evidence="9">
    <location>
        <begin position="125"/>
        <end position="137"/>
    </location>
</feature>
<feature type="compositionally biased region" description="Acidic residues" evidence="9">
    <location>
        <begin position="198"/>
        <end position="208"/>
    </location>
</feature>
<feature type="compositionally biased region" description="Basic and acidic residues" evidence="9">
    <location>
        <begin position="138"/>
        <end position="184"/>
    </location>
</feature>
<organism evidence="11 12">
    <name type="scientific">Rhizodiscina lignyota</name>
    <dbReference type="NCBI Taxonomy" id="1504668"/>
    <lineage>
        <taxon>Eukaryota</taxon>
        <taxon>Fungi</taxon>
        <taxon>Dikarya</taxon>
        <taxon>Ascomycota</taxon>
        <taxon>Pezizomycotina</taxon>
        <taxon>Dothideomycetes</taxon>
        <taxon>Pleosporomycetidae</taxon>
        <taxon>Aulographales</taxon>
        <taxon>Rhizodiscinaceae</taxon>
        <taxon>Rhizodiscina</taxon>
    </lineage>
</organism>
<evidence type="ECO:0000256" key="6">
    <source>
        <dbReference type="ARBA" id="ARBA00022840"/>
    </source>
</evidence>
<feature type="compositionally biased region" description="Basic and acidic residues" evidence="9">
    <location>
        <begin position="114"/>
        <end position="124"/>
    </location>
</feature>
<feature type="region of interest" description="Disordered" evidence="9">
    <location>
        <begin position="1"/>
        <end position="215"/>
    </location>
</feature>
<evidence type="ECO:0000259" key="10">
    <source>
        <dbReference type="PROSITE" id="PS50011"/>
    </source>
</evidence>
<evidence type="ECO:0000256" key="4">
    <source>
        <dbReference type="ARBA" id="ARBA00022741"/>
    </source>
</evidence>
<dbReference type="InterPro" id="IPR050494">
    <property type="entry name" value="Ser_Thr_dual-spec_kinase"/>
</dbReference>
<protein>
    <recommendedName>
        <fullName evidence="1">non-specific serine/threonine protein kinase</fullName>
        <ecNumber evidence="1">2.7.11.1</ecNumber>
    </recommendedName>
</protein>